<accession>A0A1M5F852</accession>
<dbReference type="GO" id="GO:0032259">
    <property type="term" value="P:methylation"/>
    <property type="evidence" value="ECO:0007669"/>
    <property type="project" value="UniProtKB-KW"/>
</dbReference>
<reference evidence="2 3" key="1">
    <citation type="submission" date="2016-11" db="EMBL/GenBank/DDBJ databases">
        <authorList>
            <person name="Jaros S."/>
            <person name="Januszkiewicz K."/>
            <person name="Wedrychowicz H."/>
        </authorList>
    </citation>
    <scope>NUCLEOTIDE SEQUENCE [LARGE SCALE GENOMIC DNA]</scope>
    <source>
        <strain evidence="2 3">DSM 44523</strain>
    </source>
</reference>
<dbReference type="AlphaFoldDB" id="A0A1M5F852"/>
<dbReference type="InterPro" id="IPR029063">
    <property type="entry name" value="SAM-dependent_MTases_sf"/>
</dbReference>
<dbReference type="InterPro" id="IPR013216">
    <property type="entry name" value="Methyltransf_11"/>
</dbReference>
<keyword evidence="2" id="KW-0808">Transferase</keyword>
<evidence type="ECO:0000313" key="2">
    <source>
        <dbReference type="EMBL" id="SHF87763.1"/>
    </source>
</evidence>
<dbReference type="SUPFAM" id="SSF53335">
    <property type="entry name" value="S-adenosyl-L-methionine-dependent methyltransferases"/>
    <property type="match status" value="1"/>
</dbReference>
<dbReference type="Proteomes" id="UP000184501">
    <property type="component" value="Unassembled WGS sequence"/>
</dbReference>
<feature type="domain" description="Methyltransferase type 11" evidence="1">
    <location>
        <begin position="50"/>
        <end position="144"/>
    </location>
</feature>
<dbReference type="InterPro" id="IPR052356">
    <property type="entry name" value="Thiol_S-MT"/>
</dbReference>
<dbReference type="OrthoDB" id="65624at2"/>
<dbReference type="PANTHER" id="PTHR45036">
    <property type="entry name" value="METHYLTRANSFERASE LIKE 7B"/>
    <property type="match status" value="1"/>
</dbReference>
<evidence type="ECO:0000259" key="1">
    <source>
        <dbReference type="Pfam" id="PF08241"/>
    </source>
</evidence>
<name>A0A1M5F852_STRHI</name>
<dbReference type="PANTHER" id="PTHR45036:SF1">
    <property type="entry name" value="METHYLTRANSFERASE LIKE 7A"/>
    <property type="match status" value="1"/>
</dbReference>
<keyword evidence="3" id="KW-1185">Reference proteome</keyword>
<dbReference type="GO" id="GO:0008757">
    <property type="term" value="F:S-adenosylmethionine-dependent methyltransferase activity"/>
    <property type="evidence" value="ECO:0007669"/>
    <property type="project" value="InterPro"/>
</dbReference>
<dbReference type="RefSeq" id="WP_073484432.1">
    <property type="nucleotide sequence ID" value="NZ_FQVN01000005.1"/>
</dbReference>
<sequence>MRSERARSARWRRYWDKQSVNYDRWMRFLDRAVFADSRRWACSRAAGGVLEVAIGTGLNIPFYPNNITLIGVDISAPMLAITRRRADDLRRDLALVQADALALPFPRGSFDTVVCTLGLCAVPDATRAIGEMIRVLRPGGRLVLVDHVASSALLVRVAQRLLEVLTVSRTGEHFLRRPLLQVRAAGLTVERSQRFGLGVIERLVARKPADVPASTNPPPSPDR</sequence>
<keyword evidence="2" id="KW-0489">Methyltransferase</keyword>
<evidence type="ECO:0000313" key="3">
    <source>
        <dbReference type="Proteomes" id="UP000184501"/>
    </source>
</evidence>
<organism evidence="2 3">
    <name type="scientific">Streptoalloteichus hindustanus</name>
    <dbReference type="NCBI Taxonomy" id="2017"/>
    <lineage>
        <taxon>Bacteria</taxon>
        <taxon>Bacillati</taxon>
        <taxon>Actinomycetota</taxon>
        <taxon>Actinomycetes</taxon>
        <taxon>Pseudonocardiales</taxon>
        <taxon>Pseudonocardiaceae</taxon>
        <taxon>Streptoalloteichus</taxon>
    </lineage>
</organism>
<dbReference type="Pfam" id="PF08241">
    <property type="entry name" value="Methyltransf_11"/>
    <property type="match status" value="1"/>
</dbReference>
<dbReference type="Gene3D" id="3.40.50.150">
    <property type="entry name" value="Vaccinia Virus protein VP39"/>
    <property type="match status" value="1"/>
</dbReference>
<gene>
    <name evidence="2" type="ORF">SAMN05444320_105318</name>
</gene>
<dbReference type="EMBL" id="FQVN01000005">
    <property type="protein sequence ID" value="SHF87763.1"/>
    <property type="molecule type" value="Genomic_DNA"/>
</dbReference>
<dbReference type="STRING" id="2017.SAMN05444320_105318"/>
<protein>
    <submittedName>
        <fullName evidence="2">Phosphatidylethanolamine N-methyltransferase /phosphatidyl-N-methylethanolamine N-methyltransferase</fullName>
    </submittedName>
</protein>
<proteinExistence type="predicted"/>
<dbReference type="CDD" id="cd02440">
    <property type="entry name" value="AdoMet_MTases"/>
    <property type="match status" value="1"/>
</dbReference>